<gene>
    <name evidence="1" type="ORF">H7A79_2368</name>
</gene>
<proteinExistence type="predicted"/>
<reference evidence="1" key="1">
    <citation type="submission" date="2024-06" db="EMBL/GenBank/DDBJ databases">
        <title>Complete Genome Sequence of mouse commensal type strain Neisseria musculi.</title>
        <authorList>
            <person name="Thapa E."/>
            <person name="Aluvathingal J."/>
            <person name="Nadendla S."/>
            <person name="Mehta A."/>
            <person name="Tettelin H."/>
            <person name="Weyand N.J."/>
        </authorList>
    </citation>
    <scope>NUCLEOTIDE SEQUENCE</scope>
    <source>
        <strain evidence="1">NW831</strain>
    </source>
</reference>
<sequence>MRYLWFIPAALLACPGESFDRYVGLWKDEGSDVPVTQEDGKTYLLNENILQETDFLETRNKAVCWIWVRKGRWG</sequence>
<keyword evidence="2" id="KW-1185">Reference proteome</keyword>
<dbReference type="EMBL" id="CP060414">
    <property type="protein sequence ID" value="QNT59778.1"/>
    <property type="molecule type" value="Genomic_DNA"/>
</dbReference>
<dbReference type="Proteomes" id="UP000516412">
    <property type="component" value="Chromosome"/>
</dbReference>
<accession>A0A7H1MDR3</accession>
<dbReference type="AlphaFoldDB" id="A0A7H1MDR3"/>
<organism evidence="1 2">
    <name type="scientific">Neisseria musculi</name>
    <dbReference type="NCBI Taxonomy" id="1815583"/>
    <lineage>
        <taxon>Bacteria</taxon>
        <taxon>Pseudomonadati</taxon>
        <taxon>Pseudomonadota</taxon>
        <taxon>Betaproteobacteria</taxon>
        <taxon>Neisseriales</taxon>
        <taxon>Neisseriaceae</taxon>
        <taxon>Neisseria</taxon>
    </lineage>
</organism>
<dbReference type="RefSeq" id="WP_187000456.1">
    <property type="nucleotide sequence ID" value="NZ_CP060414.2"/>
</dbReference>
<name>A0A7H1MDR3_9NEIS</name>
<evidence type="ECO:0000313" key="2">
    <source>
        <dbReference type="Proteomes" id="UP000516412"/>
    </source>
</evidence>
<protein>
    <submittedName>
        <fullName evidence="1">Uncharacterized protein</fullName>
    </submittedName>
</protein>
<evidence type="ECO:0000313" key="1">
    <source>
        <dbReference type="EMBL" id="QNT59778.1"/>
    </source>
</evidence>
<dbReference type="KEGG" id="nmus:H7A79_2368"/>